<gene>
    <name evidence="2" type="ORF">H5410_039661</name>
</gene>
<keyword evidence="3" id="KW-1185">Reference proteome</keyword>
<name>A0A9J5XLK4_SOLCO</name>
<sequence>MRLILTMMKKKKWKRVKLRIFRFLQNHKKRQERNSLKPGDNAGKSNKKSLHDVAKEHLRERAVAAFSRWKPATYHEVN</sequence>
<evidence type="ECO:0000313" key="2">
    <source>
        <dbReference type="EMBL" id="KAG5589147.1"/>
    </source>
</evidence>
<protein>
    <submittedName>
        <fullName evidence="2">Uncharacterized protein</fullName>
    </submittedName>
</protein>
<dbReference type="AlphaFoldDB" id="A0A9J5XLK4"/>
<evidence type="ECO:0000313" key="3">
    <source>
        <dbReference type="Proteomes" id="UP000824120"/>
    </source>
</evidence>
<dbReference type="EMBL" id="JACXVP010000008">
    <property type="protein sequence ID" value="KAG5589147.1"/>
    <property type="molecule type" value="Genomic_DNA"/>
</dbReference>
<accession>A0A9J5XLK4</accession>
<dbReference type="Proteomes" id="UP000824120">
    <property type="component" value="Chromosome 8"/>
</dbReference>
<proteinExistence type="predicted"/>
<feature type="region of interest" description="Disordered" evidence="1">
    <location>
        <begin position="29"/>
        <end position="54"/>
    </location>
</feature>
<reference evidence="2 3" key="1">
    <citation type="submission" date="2020-09" db="EMBL/GenBank/DDBJ databases">
        <title>De no assembly of potato wild relative species, Solanum commersonii.</title>
        <authorList>
            <person name="Cho K."/>
        </authorList>
    </citation>
    <scope>NUCLEOTIDE SEQUENCE [LARGE SCALE GENOMIC DNA]</scope>
    <source>
        <strain evidence="2">LZ3.2</strain>
        <tissue evidence="2">Leaf</tissue>
    </source>
</reference>
<evidence type="ECO:0000256" key="1">
    <source>
        <dbReference type="SAM" id="MobiDB-lite"/>
    </source>
</evidence>
<comment type="caution">
    <text evidence="2">The sequence shown here is derived from an EMBL/GenBank/DDBJ whole genome shotgun (WGS) entry which is preliminary data.</text>
</comment>
<organism evidence="2 3">
    <name type="scientific">Solanum commersonii</name>
    <name type="common">Commerson's wild potato</name>
    <name type="synonym">Commerson's nightshade</name>
    <dbReference type="NCBI Taxonomy" id="4109"/>
    <lineage>
        <taxon>Eukaryota</taxon>
        <taxon>Viridiplantae</taxon>
        <taxon>Streptophyta</taxon>
        <taxon>Embryophyta</taxon>
        <taxon>Tracheophyta</taxon>
        <taxon>Spermatophyta</taxon>
        <taxon>Magnoliopsida</taxon>
        <taxon>eudicotyledons</taxon>
        <taxon>Gunneridae</taxon>
        <taxon>Pentapetalae</taxon>
        <taxon>asterids</taxon>
        <taxon>lamiids</taxon>
        <taxon>Solanales</taxon>
        <taxon>Solanaceae</taxon>
        <taxon>Solanoideae</taxon>
        <taxon>Solaneae</taxon>
        <taxon>Solanum</taxon>
    </lineage>
</organism>